<keyword evidence="6" id="KW-0812">Transmembrane</keyword>
<keyword evidence="5" id="KW-0676">Redox-active center</keyword>
<reference evidence="9" key="1">
    <citation type="journal article" date="2019" name="Int. J. Syst. Evol. Microbiol.">
        <title>The Global Catalogue of Microorganisms (GCM) 10K type strain sequencing project: providing services to taxonomists for standard genome sequencing and annotation.</title>
        <authorList>
            <consortium name="The Broad Institute Genomics Platform"/>
            <consortium name="The Broad Institute Genome Sequencing Center for Infectious Disease"/>
            <person name="Wu L."/>
            <person name="Ma J."/>
        </authorList>
    </citation>
    <scope>NUCLEOTIDE SEQUENCE [LARGE SCALE GENOMIC DNA]</scope>
    <source>
        <strain evidence="9">CGMCC 4.1799</strain>
    </source>
</reference>
<dbReference type="Gene3D" id="3.40.30.10">
    <property type="entry name" value="Glutaredoxin"/>
    <property type="match status" value="1"/>
</dbReference>
<evidence type="ECO:0000256" key="6">
    <source>
        <dbReference type="SAM" id="Phobius"/>
    </source>
</evidence>
<feature type="domain" description="Thioredoxin" evidence="7">
    <location>
        <begin position="41"/>
        <end position="208"/>
    </location>
</feature>
<dbReference type="PROSITE" id="PS51352">
    <property type="entry name" value="THIOREDOXIN_2"/>
    <property type="match status" value="1"/>
</dbReference>
<dbReference type="EMBL" id="JBHSNL010000001">
    <property type="protein sequence ID" value="MFC5544818.1"/>
    <property type="molecule type" value="Genomic_DNA"/>
</dbReference>
<keyword evidence="6" id="KW-1133">Transmembrane helix</keyword>
<evidence type="ECO:0000256" key="4">
    <source>
        <dbReference type="ARBA" id="ARBA00023157"/>
    </source>
</evidence>
<dbReference type="PANTHER" id="PTHR13887">
    <property type="entry name" value="GLUTATHIONE S-TRANSFERASE KAPPA"/>
    <property type="match status" value="1"/>
</dbReference>
<comment type="similarity">
    <text evidence="1">Belongs to the thioredoxin family. DsbA subfamily.</text>
</comment>
<comment type="caution">
    <text evidence="8">The sequence shown here is derived from an EMBL/GenBank/DDBJ whole genome shotgun (WGS) entry which is preliminary data.</text>
</comment>
<evidence type="ECO:0000256" key="2">
    <source>
        <dbReference type="ARBA" id="ARBA00022729"/>
    </source>
</evidence>
<feature type="transmembrane region" description="Helical" evidence="6">
    <location>
        <begin position="21"/>
        <end position="42"/>
    </location>
</feature>
<dbReference type="SUPFAM" id="SSF52833">
    <property type="entry name" value="Thioredoxin-like"/>
    <property type="match status" value="1"/>
</dbReference>
<proteinExistence type="inferred from homology"/>
<protein>
    <submittedName>
        <fullName evidence="8">DsbA family protein</fullName>
    </submittedName>
</protein>
<accession>A0ABW0RJN4</accession>
<keyword evidence="2" id="KW-0732">Signal</keyword>
<name>A0ABW0RJN4_9GAMM</name>
<dbReference type="Pfam" id="PF13462">
    <property type="entry name" value="Thioredoxin_4"/>
    <property type="match status" value="1"/>
</dbReference>
<dbReference type="InterPro" id="IPR036249">
    <property type="entry name" value="Thioredoxin-like_sf"/>
</dbReference>
<evidence type="ECO:0000313" key="8">
    <source>
        <dbReference type="EMBL" id="MFC5544818.1"/>
    </source>
</evidence>
<evidence type="ECO:0000313" key="9">
    <source>
        <dbReference type="Proteomes" id="UP001596055"/>
    </source>
</evidence>
<evidence type="ECO:0000256" key="5">
    <source>
        <dbReference type="ARBA" id="ARBA00023284"/>
    </source>
</evidence>
<keyword evidence="3" id="KW-0560">Oxidoreductase</keyword>
<organism evidence="8 9">
    <name type="scientific">Marinobacter koreensis</name>
    <dbReference type="NCBI Taxonomy" id="335974"/>
    <lineage>
        <taxon>Bacteria</taxon>
        <taxon>Pseudomonadati</taxon>
        <taxon>Pseudomonadota</taxon>
        <taxon>Gammaproteobacteria</taxon>
        <taxon>Pseudomonadales</taxon>
        <taxon>Marinobacteraceae</taxon>
        <taxon>Marinobacter</taxon>
    </lineage>
</organism>
<keyword evidence="4" id="KW-1015">Disulfide bond</keyword>
<evidence type="ECO:0000259" key="7">
    <source>
        <dbReference type="PROSITE" id="PS51352"/>
    </source>
</evidence>
<dbReference type="PANTHER" id="PTHR13887:SF14">
    <property type="entry name" value="DISULFIDE BOND FORMATION PROTEIN D"/>
    <property type="match status" value="1"/>
</dbReference>
<evidence type="ECO:0000256" key="1">
    <source>
        <dbReference type="ARBA" id="ARBA00005791"/>
    </source>
</evidence>
<evidence type="ECO:0000256" key="3">
    <source>
        <dbReference type="ARBA" id="ARBA00023002"/>
    </source>
</evidence>
<gene>
    <name evidence="8" type="ORF">ACFPQA_07135</name>
</gene>
<dbReference type="Proteomes" id="UP001596055">
    <property type="component" value="Unassembled WGS sequence"/>
</dbReference>
<sequence>MGEAKRRKQTGAPSASKSGNRPFFIAVGILAAIAVLAGIYLLTAPPAPSSDELPVADPGAEPFPQQLDQFGVSIGPEDAPVVVREFADYQCPACGRFFSATERLKKEYVESGQVRFVYFDLPLQQHKNAMPAALAARCAGDQNAYWPMHNKLFASQSEWSDADDAVAVFTRYAGDLGLEERRFQTCMTTELHREEVEQSRRVAIQLRVTSTPTVMVDNIRLTRPGWAQMSAVVDRELNSQAE</sequence>
<keyword evidence="6" id="KW-0472">Membrane</keyword>
<dbReference type="InterPro" id="IPR013766">
    <property type="entry name" value="Thioredoxin_domain"/>
</dbReference>
<dbReference type="RefSeq" id="WP_248153870.1">
    <property type="nucleotide sequence ID" value="NZ_JAKZAJ010000001.1"/>
</dbReference>
<keyword evidence="9" id="KW-1185">Reference proteome</keyword>
<dbReference type="InterPro" id="IPR012336">
    <property type="entry name" value="Thioredoxin-like_fold"/>
</dbReference>